<comment type="caution">
    <text evidence="11">The sequence shown here is derived from an EMBL/GenBank/DDBJ whole genome shotgun (WGS) entry which is preliminary data.</text>
</comment>
<keyword evidence="12" id="KW-1185">Reference proteome</keyword>
<dbReference type="Proteomes" id="UP000534783">
    <property type="component" value="Unassembled WGS sequence"/>
</dbReference>
<evidence type="ECO:0000259" key="10">
    <source>
        <dbReference type="PROSITE" id="PS50929"/>
    </source>
</evidence>
<reference evidence="11 12" key="1">
    <citation type="journal article" date="2020" name="Nature">
        <title>Bacterial chemolithoautotrophy via manganese oxidation.</title>
        <authorList>
            <person name="Yu H."/>
            <person name="Leadbetter J.R."/>
        </authorList>
    </citation>
    <scope>NUCLEOTIDE SEQUENCE [LARGE SCALE GENOMIC DNA]</scope>
    <source>
        <strain evidence="11 12">Mn-1</strain>
    </source>
</reference>
<dbReference type="AlphaFoldDB" id="A0A7X6I9L6"/>
<dbReference type="Pfam" id="PF00664">
    <property type="entry name" value="ABC_membrane"/>
    <property type="match status" value="1"/>
</dbReference>
<keyword evidence="4" id="KW-0547">Nucleotide-binding</keyword>
<feature type="transmembrane region" description="Helical" evidence="8">
    <location>
        <begin position="168"/>
        <end position="187"/>
    </location>
</feature>
<dbReference type="PROSITE" id="PS50929">
    <property type="entry name" value="ABC_TM1F"/>
    <property type="match status" value="1"/>
</dbReference>
<feature type="domain" description="ABC transporter" evidence="9">
    <location>
        <begin position="345"/>
        <end position="579"/>
    </location>
</feature>
<keyword evidence="6 8" id="KW-1133">Transmembrane helix</keyword>
<dbReference type="PANTHER" id="PTHR43394">
    <property type="entry name" value="ATP-DEPENDENT PERMEASE MDL1, MITOCHONDRIAL"/>
    <property type="match status" value="1"/>
</dbReference>
<keyword evidence="2" id="KW-0813">Transport</keyword>
<dbReference type="PROSITE" id="PS00211">
    <property type="entry name" value="ABC_TRANSPORTER_1"/>
    <property type="match status" value="1"/>
</dbReference>
<dbReference type="InterPro" id="IPR011527">
    <property type="entry name" value="ABC1_TM_dom"/>
</dbReference>
<evidence type="ECO:0000256" key="5">
    <source>
        <dbReference type="ARBA" id="ARBA00022840"/>
    </source>
</evidence>
<evidence type="ECO:0000256" key="7">
    <source>
        <dbReference type="ARBA" id="ARBA00023136"/>
    </source>
</evidence>
<evidence type="ECO:0000256" key="4">
    <source>
        <dbReference type="ARBA" id="ARBA00022741"/>
    </source>
</evidence>
<protein>
    <submittedName>
        <fullName evidence="11">ABC transporter ATP-binding protein</fullName>
    </submittedName>
</protein>
<organism evidence="11 12">
    <name type="scientific">Candidatus Manganitrophus noduliformans</name>
    <dbReference type="NCBI Taxonomy" id="2606439"/>
    <lineage>
        <taxon>Bacteria</taxon>
        <taxon>Pseudomonadati</taxon>
        <taxon>Nitrospirota</taxon>
        <taxon>Nitrospiria</taxon>
        <taxon>Candidatus Troglogloeales</taxon>
        <taxon>Candidatus Manganitrophaceae</taxon>
        <taxon>Candidatus Manganitrophus</taxon>
    </lineage>
</organism>
<dbReference type="InterPro" id="IPR039421">
    <property type="entry name" value="Type_1_exporter"/>
</dbReference>
<dbReference type="SUPFAM" id="SSF52540">
    <property type="entry name" value="P-loop containing nucleoside triphosphate hydrolases"/>
    <property type="match status" value="1"/>
</dbReference>
<dbReference type="Pfam" id="PF00005">
    <property type="entry name" value="ABC_tran"/>
    <property type="match status" value="1"/>
</dbReference>
<name>A0A7X6I9L6_9BACT</name>
<dbReference type="EMBL" id="VTOW01000001">
    <property type="protein sequence ID" value="NKE69806.1"/>
    <property type="molecule type" value="Genomic_DNA"/>
</dbReference>
<dbReference type="InterPro" id="IPR003439">
    <property type="entry name" value="ABC_transporter-like_ATP-bd"/>
</dbReference>
<dbReference type="InterPro" id="IPR027417">
    <property type="entry name" value="P-loop_NTPase"/>
</dbReference>
<dbReference type="SMART" id="SM00382">
    <property type="entry name" value="AAA"/>
    <property type="match status" value="1"/>
</dbReference>
<feature type="transmembrane region" description="Helical" evidence="8">
    <location>
        <begin position="143"/>
        <end position="162"/>
    </location>
</feature>
<feature type="domain" description="ABC transmembrane type-1" evidence="10">
    <location>
        <begin position="29"/>
        <end position="311"/>
    </location>
</feature>
<dbReference type="InterPro" id="IPR017871">
    <property type="entry name" value="ABC_transporter-like_CS"/>
</dbReference>
<evidence type="ECO:0000256" key="8">
    <source>
        <dbReference type="SAM" id="Phobius"/>
    </source>
</evidence>
<feature type="transmembrane region" description="Helical" evidence="8">
    <location>
        <begin position="282"/>
        <end position="306"/>
    </location>
</feature>
<evidence type="ECO:0000256" key="1">
    <source>
        <dbReference type="ARBA" id="ARBA00004651"/>
    </source>
</evidence>
<evidence type="ECO:0000313" key="12">
    <source>
        <dbReference type="Proteomes" id="UP000534783"/>
    </source>
</evidence>
<evidence type="ECO:0000313" key="11">
    <source>
        <dbReference type="EMBL" id="NKE69806.1"/>
    </source>
</evidence>
<evidence type="ECO:0000259" key="9">
    <source>
        <dbReference type="PROSITE" id="PS50893"/>
    </source>
</evidence>
<gene>
    <name evidence="11" type="ORF">MNODULE_03475</name>
</gene>
<feature type="transmembrane region" description="Helical" evidence="8">
    <location>
        <begin position="24"/>
        <end position="44"/>
    </location>
</feature>
<dbReference type="InterPro" id="IPR036640">
    <property type="entry name" value="ABC1_TM_sf"/>
</dbReference>
<evidence type="ECO:0000256" key="2">
    <source>
        <dbReference type="ARBA" id="ARBA00022448"/>
    </source>
</evidence>
<comment type="subcellular location">
    <subcellularLocation>
        <location evidence="1">Cell membrane</location>
        <topology evidence="1">Multi-pass membrane protein</topology>
    </subcellularLocation>
</comment>
<dbReference type="RefSeq" id="WP_168058090.1">
    <property type="nucleotide sequence ID" value="NZ_VTOW01000001.1"/>
</dbReference>
<dbReference type="GO" id="GO:0005886">
    <property type="term" value="C:plasma membrane"/>
    <property type="evidence" value="ECO:0007669"/>
    <property type="project" value="UniProtKB-SubCell"/>
</dbReference>
<keyword evidence="7 8" id="KW-0472">Membrane</keyword>
<dbReference type="PANTHER" id="PTHR43394:SF1">
    <property type="entry name" value="ATP-BINDING CASSETTE SUB-FAMILY B MEMBER 10, MITOCHONDRIAL"/>
    <property type="match status" value="1"/>
</dbReference>
<dbReference type="GO" id="GO:0015421">
    <property type="term" value="F:ABC-type oligopeptide transporter activity"/>
    <property type="evidence" value="ECO:0007669"/>
    <property type="project" value="TreeGrafter"/>
</dbReference>
<sequence length="600" mass="64910">MIDQTTNPEWLSQGRRALVFIRPFRGVVFVILGLTLGGAALSAVEPLVLKYLFDELGGGGTLQTVGLAVGGLLALGLGREAILALSSWLTWRVRLGVHYGLLEATVDRLHSLPLTFHKEESVGGIMTKLDRGIQGFLQALSEIAFNVLPALVYLALSFVLMLRLDGRLSWVVLAFTPLPALIGAWAAEPQTRRERTLLDRWAKIYSRFNEVLSGIMTVKSFAMEDEEKRRFLSGVHEANEVVVRGVGFDSGVGAAKNGIVMLARIAAIAFGGVLILRGEMTVGTLVAFLGYVGGLFGPVQGLTGIYQTLRRASVSLQTIYAILDAQDRLADPPNAREVESLRGEVLFAGVGFAYHEKKPIVRRIDLYVRPGEMIALVGPSGAGKTTLMALLQRLYDPTAGAILVDGADLRTLKQRSLRRQIGVVLQEALLFNDSVRNNIAYGKPGASQREIIEAAQAAHAHEFIERLPEGYETLVGERGGRFSAGERQRIAIARALLKNPPILILDEATSALDAESEALVQEALARLVKGRTTFVIAHRLSTVVGADRILVLKGGEIIESGDHEALMKADGYYASLVRRQTQGLLASASSTPLASLNDPI</sequence>
<dbReference type="CDD" id="cd07346">
    <property type="entry name" value="ABC_6TM_exporters"/>
    <property type="match status" value="1"/>
</dbReference>
<accession>A0A7X6I9L6</accession>
<evidence type="ECO:0000256" key="6">
    <source>
        <dbReference type="ARBA" id="ARBA00022989"/>
    </source>
</evidence>
<dbReference type="FunFam" id="3.40.50.300:FF:000287">
    <property type="entry name" value="Multidrug ABC transporter ATP-binding protein"/>
    <property type="match status" value="1"/>
</dbReference>
<dbReference type="PROSITE" id="PS50893">
    <property type="entry name" value="ABC_TRANSPORTER_2"/>
    <property type="match status" value="1"/>
</dbReference>
<feature type="transmembrane region" description="Helical" evidence="8">
    <location>
        <begin position="64"/>
        <end position="85"/>
    </location>
</feature>
<dbReference type="Gene3D" id="1.20.1560.10">
    <property type="entry name" value="ABC transporter type 1, transmembrane domain"/>
    <property type="match status" value="1"/>
</dbReference>
<proteinExistence type="predicted"/>
<dbReference type="GO" id="GO:0005524">
    <property type="term" value="F:ATP binding"/>
    <property type="evidence" value="ECO:0007669"/>
    <property type="project" value="UniProtKB-KW"/>
</dbReference>
<keyword evidence="3 8" id="KW-0812">Transmembrane</keyword>
<evidence type="ECO:0000256" key="3">
    <source>
        <dbReference type="ARBA" id="ARBA00022692"/>
    </source>
</evidence>
<keyword evidence="5 11" id="KW-0067">ATP-binding</keyword>
<feature type="transmembrane region" description="Helical" evidence="8">
    <location>
        <begin position="258"/>
        <end position="276"/>
    </location>
</feature>
<dbReference type="SUPFAM" id="SSF90123">
    <property type="entry name" value="ABC transporter transmembrane region"/>
    <property type="match status" value="1"/>
</dbReference>
<dbReference type="Gene3D" id="3.40.50.300">
    <property type="entry name" value="P-loop containing nucleotide triphosphate hydrolases"/>
    <property type="match status" value="1"/>
</dbReference>
<dbReference type="GO" id="GO:0016887">
    <property type="term" value="F:ATP hydrolysis activity"/>
    <property type="evidence" value="ECO:0007669"/>
    <property type="project" value="InterPro"/>
</dbReference>
<dbReference type="InterPro" id="IPR003593">
    <property type="entry name" value="AAA+_ATPase"/>
</dbReference>